<dbReference type="InterPro" id="IPR052891">
    <property type="entry name" value="DNA-3mA_glycosylase"/>
</dbReference>
<feature type="binding site" evidence="1">
    <location>
        <position position="177"/>
    </location>
    <ligand>
        <name>Zn(2+)</name>
        <dbReference type="ChEBI" id="CHEBI:29105"/>
    </ligand>
</feature>
<dbReference type="AlphaFoldDB" id="A0A2W1NI59"/>
<reference evidence="2 3" key="1">
    <citation type="submission" date="2018-06" db="EMBL/GenBank/DDBJ databases">
        <title>The draft genome sequence of Crocinitomix sp. SM1701.</title>
        <authorList>
            <person name="Zhang X."/>
        </authorList>
    </citation>
    <scope>NUCLEOTIDE SEQUENCE [LARGE SCALE GENOMIC DNA]</scope>
    <source>
        <strain evidence="2 3">SM1701</strain>
    </source>
</reference>
<keyword evidence="1" id="KW-0479">Metal-binding</keyword>
<dbReference type="InterPro" id="IPR005019">
    <property type="entry name" value="Adenine_glyco"/>
</dbReference>
<dbReference type="OrthoDB" id="9807664at2"/>
<dbReference type="EMBL" id="QKSB01000003">
    <property type="protein sequence ID" value="PZE17616.1"/>
    <property type="molecule type" value="Genomic_DNA"/>
</dbReference>
<dbReference type="Gene3D" id="1.10.340.30">
    <property type="entry name" value="Hypothetical protein, domain 2"/>
    <property type="match status" value="1"/>
</dbReference>
<evidence type="ECO:0000313" key="2">
    <source>
        <dbReference type="EMBL" id="PZE17616.1"/>
    </source>
</evidence>
<organism evidence="2 3">
    <name type="scientific">Putridiphycobacter roseus</name>
    <dbReference type="NCBI Taxonomy" id="2219161"/>
    <lineage>
        <taxon>Bacteria</taxon>
        <taxon>Pseudomonadati</taxon>
        <taxon>Bacteroidota</taxon>
        <taxon>Flavobacteriia</taxon>
        <taxon>Flavobacteriales</taxon>
        <taxon>Crocinitomicaceae</taxon>
        <taxon>Putridiphycobacter</taxon>
    </lineage>
</organism>
<dbReference type="Pfam" id="PF03352">
    <property type="entry name" value="Adenine_glyco"/>
    <property type="match status" value="1"/>
</dbReference>
<dbReference type="RefSeq" id="WP_111062576.1">
    <property type="nucleotide sequence ID" value="NZ_JBHUCU010000027.1"/>
</dbReference>
<comment type="caution">
    <text evidence="2">The sequence shown here is derived from an EMBL/GenBank/DDBJ whole genome shotgun (WGS) entry which is preliminary data.</text>
</comment>
<dbReference type="GO" id="GO:0006284">
    <property type="term" value="P:base-excision repair"/>
    <property type="evidence" value="ECO:0007669"/>
    <property type="project" value="InterPro"/>
</dbReference>
<sequence length="188" mass="21928">MEKVRCQWSVKTEKERLYHDQEWGVPVHDDQKLFEMLILEGAQAGLSWSTILNKREGYRKAFHHFDLDRIIGYSPAYLDELATNPEIVRNKLKIKSTQTNAIAFKKVQEEFGSFDQYIWRFVNHQVIQNNSQSFSDLAVTSPESEAMSKDLKKRGFKFVGSTIMYAYMQAVGMVNDHEKTCFRFKALS</sequence>
<dbReference type="PANTHER" id="PTHR30037:SF4">
    <property type="entry name" value="DNA-3-METHYLADENINE GLYCOSYLASE I"/>
    <property type="match status" value="1"/>
</dbReference>
<dbReference type="InterPro" id="IPR011257">
    <property type="entry name" value="DNA_glycosylase"/>
</dbReference>
<feature type="binding site" evidence="1">
    <location>
        <position position="181"/>
    </location>
    <ligand>
        <name>Zn(2+)</name>
        <dbReference type="ChEBI" id="CHEBI:29105"/>
    </ligand>
</feature>
<name>A0A2W1NI59_9FLAO</name>
<dbReference type="Proteomes" id="UP000249248">
    <property type="component" value="Unassembled WGS sequence"/>
</dbReference>
<keyword evidence="1" id="KW-0862">Zinc</keyword>
<feature type="binding site" evidence="1">
    <location>
        <position position="6"/>
    </location>
    <ligand>
        <name>Zn(2+)</name>
        <dbReference type="ChEBI" id="CHEBI:29105"/>
    </ligand>
</feature>
<dbReference type="PANTHER" id="PTHR30037">
    <property type="entry name" value="DNA-3-METHYLADENINE GLYCOSYLASE 1"/>
    <property type="match status" value="1"/>
</dbReference>
<feature type="binding site" evidence="1">
    <location>
        <position position="19"/>
    </location>
    <ligand>
        <name>Zn(2+)</name>
        <dbReference type="ChEBI" id="CHEBI:29105"/>
    </ligand>
</feature>
<evidence type="ECO:0000256" key="1">
    <source>
        <dbReference type="PIRSR" id="PIRSR605019-1"/>
    </source>
</evidence>
<proteinExistence type="predicted"/>
<protein>
    <submittedName>
        <fullName evidence="2">DNA-3-methyladenine glycosylase I</fullName>
    </submittedName>
</protein>
<evidence type="ECO:0000313" key="3">
    <source>
        <dbReference type="Proteomes" id="UP000249248"/>
    </source>
</evidence>
<dbReference type="GO" id="GO:0046872">
    <property type="term" value="F:metal ion binding"/>
    <property type="evidence" value="ECO:0007669"/>
    <property type="project" value="UniProtKB-KW"/>
</dbReference>
<gene>
    <name evidence="2" type="ORF">DNU06_07240</name>
</gene>
<dbReference type="GO" id="GO:0008725">
    <property type="term" value="F:DNA-3-methyladenine glycosylase activity"/>
    <property type="evidence" value="ECO:0007669"/>
    <property type="project" value="InterPro"/>
</dbReference>
<dbReference type="SUPFAM" id="SSF48150">
    <property type="entry name" value="DNA-glycosylase"/>
    <property type="match status" value="1"/>
</dbReference>
<keyword evidence="3" id="KW-1185">Reference proteome</keyword>
<accession>A0A2W1NI59</accession>